<gene>
    <name evidence="1" type="ORF">METZ01_LOCUS373153</name>
</gene>
<dbReference type="AlphaFoldDB" id="A0A382TDU7"/>
<name>A0A382TDU7_9ZZZZ</name>
<sequence length="120" mass="14010">MVLIVFLFIINSFLYPSIISPSDSDSLTSIHVLIEWEQRPYIKEYNIQISETNNFDPILIDTVSNIPLFICKNNLTWDSQYFVRVQSVVDEIPQLDYYDTTNFYILNPQYTDVGTINTVT</sequence>
<dbReference type="EMBL" id="UINC01135878">
    <property type="protein sequence ID" value="SVD20299.1"/>
    <property type="molecule type" value="Genomic_DNA"/>
</dbReference>
<organism evidence="1">
    <name type="scientific">marine metagenome</name>
    <dbReference type="NCBI Taxonomy" id="408172"/>
    <lineage>
        <taxon>unclassified sequences</taxon>
        <taxon>metagenomes</taxon>
        <taxon>ecological metagenomes</taxon>
    </lineage>
</organism>
<dbReference type="SUPFAM" id="SSF49265">
    <property type="entry name" value="Fibronectin type III"/>
    <property type="match status" value="1"/>
</dbReference>
<proteinExistence type="predicted"/>
<evidence type="ECO:0008006" key="2">
    <source>
        <dbReference type="Google" id="ProtNLM"/>
    </source>
</evidence>
<protein>
    <recommendedName>
        <fullName evidence="2">Fibronectin type-III domain-containing protein</fullName>
    </recommendedName>
</protein>
<reference evidence="1" key="1">
    <citation type="submission" date="2018-05" db="EMBL/GenBank/DDBJ databases">
        <authorList>
            <person name="Lanie J.A."/>
            <person name="Ng W.-L."/>
            <person name="Kazmierczak K.M."/>
            <person name="Andrzejewski T.M."/>
            <person name="Davidsen T.M."/>
            <person name="Wayne K.J."/>
            <person name="Tettelin H."/>
            <person name="Glass J.I."/>
            <person name="Rusch D."/>
            <person name="Podicherti R."/>
            <person name="Tsui H.-C.T."/>
            <person name="Winkler M.E."/>
        </authorList>
    </citation>
    <scope>NUCLEOTIDE SEQUENCE</scope>
</reference>
<evidence type="ECO:0000313" key="1">
    <source>
        <dbReference type="EMBL" id="SVD20299.1"/>
    </source>
</evidence>
<dbReference type="InterPro" id="IPR036116">
    <property type="entry name" value="FN3_sf"/>
</dbReference>
<accession>A0A382TDU7</accession>
<dbReference type="Gene3D" id="2.60.40.10">
    <property type="entry name" value="Immunoglobulins"/>
    <property type="match status" value="1"/>
</dbReference>
<dbReference type="InterPro" id="IPR013783">
    <property type="entry name" value="Ig-like_fold"/>
</dbReference>
<feature type="non-terminal residue" evidence="1">
    <location>
        <position position="120"/>
    </location>
</feature>